<dbReference type="EMBL" id="MU004181">
    <property type="protein sequence ID" value="KAF2502395.1"/>
    <property type="molecule type" value="Genomic_DNA"/>
</dbReference>
<gene>
    <name evidence="2" type="ORF">BU16DRAFT_7196</name>
</gene>
<accession>A0A6A6RC71</accession>
<reference evidence="2" key="1">
    <citation type="journal article" date="2020" name="Stud. Mycol.">
        <title>101 Dothideomycetes genomes: a test case for predicting lifestyles and emergence of pathogens.</title>
        <authorList>
            <person name="Haridas S."/>
            <person name="Albert R."/>
            <person name="Binder M."/>
            <person name="Bloem J."/>
            <person name="Labutti K."/>
            <person name="Salamov A."/>
            <person name="Andreopoulos B."/>
            <person name="Baker S."/>
            <person name="Barry K."/>
            <person name="Bills G."/>
            <person name="Bluhm B."/>
            <person name="Cannon C."/>
            <person name="Castanera R."/>
            <person name="Culley D."/>
            <person name="Daum C."/>
            <person name="Ezra D."/>
            <person name="Gonzalez J."/>
            <person name="Henrissat B."/>
            <person name="Kuo A."/>
            <person name="Liang C."/>
            <person name="Lipzen A."/>
            <person name="Lutzoni F."/>
            <person name="Magnuson J."/>
            <person name="Mondo S."/>
            <person name="Nolan M."/>
            <person name="Ohm R."/>
            <person name="Pangilinan J."/>
            <person name="Park H.-J."/>
            <person name="Ramirez L."/>
            <person name="Alfaro M."/>
            <person name="Sun H."/>
            <person name="Tritt A."/>
            <person name="Yoshinaga Y."/>
            <person name="Zwiers L.-H."/>
            <person name="Turgeon B."/>
            <person name="Goodwin S."/>
            <person name="Spatafora J."/>
            <person name="Crous P."/>
            <person name="Grigoriev I."/>
        </authorList>
    </citation>
    <scope>NUCLEOTIDE SEQUENCE</scope>
    <source>
        <strain evidence="2">CBS 269.34</strain>
    </source>
</reference>
<keyword evidence="1" id="KW-0812">Transmembrane</keyword>
<keyword evidence="1" id="KW-1133">Transmembrane helix</keyword>
<evidence type="ECO:0000313" key="3">
    <source>
        <dbReference type="Proteomes" id="UP000799750"/>
    </source>
</evidence>
<evidence type="ECO:0000313" key="2">
    <source>
        <dbReference type="EMBL" id="KAF2502395.1"/>
    </source>
</evidence>
<sequence>METETRHGHSHFLSDQPRRCENPTRFLPALDVSLLLCIQSLSNDIEGQFQLPSLLMSLLRDPPCDLLQLLAAICIAFFRFSIILPSFPMSFPAHDTFLCRPCYYTSTLHLGNTRSHCRRASRRLVITVASFVGGVIFSGTGVRQPIHG</sequence>
<name>A0A6A6RC71_9PEZI</name>
<keyword evidence="1" id="KW-0472">Membrane</keyword>
<proteinExistence type="predicted"/>
<keyword evidence="3" id="KW-1185">Reference proteome</keyword>
<feature type="transmembrane region" description="Helical" evidence="1">
    <location>
        <begin position="124"/>
        <end position="142"/>
    </location>
</feature>
<dbReference type="AlphaFoldDB" id="A0A6A6RC71"/>
<protein>
    <submittedName>
        <fullName evidence="2">Uncharacterized protein</fullName>
    </submittedName>
</protein>
<evidence type="ECO:0000256" key="1">
    <source>
        <dbReference type="SAM" id="Phobius"/>
    </source>
</evidence>
<dbReference type="Proteomes" id="UP000799750">
    <property type="component" value="Unassembled WGS sequence"/>
</dbReference>
<organism evidence="2 3">
    <name type="scientific">Lophium mytilinum</name>
    <dbReference type="NCBI Taxonomy" id="390894"/>
    <lineage>
        <taxon>Eukaryota</taxon>
        <taxon>Fungi</taxon>
        <taxon>Dikarya</taxon>
        <taxon>Ascomycota</taxon>
        <taxon>Pezizomycotina</taxon>
        <taxon>Dothideomycetes</taxon>
        <taxon>Pleosporomycetidae</taxon>
        <taxon>Mytilinidiales</taxon>
        <taxon>Mytilinidiaceae</taxon>
        <taxon>Lophium</taxon>
    </lineage>
</organism>